<evidence type="ECO:0000256" key="1">
    <source>
        <dbReference type="SAM" id="MobiDB-lite"/>
    </source>
</evidence>
<dbReference type="PROSITE" id="PS51257">
    <property type="entry name" value="PROKAR_LIPOPROTEIN"/>
    <property type="match status" value="1"/>
</dbReference>
<evidence type="ECO:0000313" key="3">
    <source>
        <dbReference type="EMBL" id="NWF48189.1"/>
    </source>
</evidence>
<feature type="region of interest" description="Disordered" evidence="1">
    <location>
        <begin position="26"/>
        <end position="46"/>
    </location>
</feature>
<dbReference type="RefSeq" id="WP_425485637.1">
    <property type="nucleotide sequence ID" value="NZ_JAGPWB010000014.1"/>
</dbReference>
<proteinExistence type="predicted"/>
<organism evidence="3 4">
    <name type="scientific">Hydrogenophaga aromaticivorans</name>
    <dbReference type="NCBI Taxonomy" id="2610898"/>
    <lineage>
        <taxon>Bacteria</taxon>
        <taxon>Pseudomonadati</taxon>
        <taxon>Pseudomonadota</taxon>
        <taxon>Betaproteobacteria</taxon>
        <taxon>Burkholderiales</taxon>
        <taxon>Comamonadaceae</taxon>
        <taxon>Hydrogenophaga</taxon>
    </lineage>
</organism>
<keyword evidence="2" id="KW-0732">Signal</keyword>
<comment type="caution">
    <text evidence="3">The sequence shown here is derived from an EMBL/GenBank/DDBJ whole genome shotgun (WGS) entry which is preliminary data.</text>
</comment>
<name>A0A7Y8H1N5_9BURK</name>
<feature type="chain" id="PRO_5031270419" description="Lipoprotein" evidence="2">
    <location>
        <begin position="21"/>
        <end position="84"/>
    </location>
</feature>
<feature type="region of interest" description="Disordered" evidence="1">
    <location>
        <begin position="60"/>
        <end position="84"/>
    </location>
</feature>
<gene>
    <name evidence="3" type="ORF">F3K02_23460</name>
</gene>
<dbReference type="Proteomes" id="UP000545507">
    <property type="component" value="Unassembled WGS sequence"/>
</dbReference>
<evidence type="ECO:0000256" key="2">
    <source>
        <dbReference type="SAM" id="SignalP"/>
    </source>
</evidence>
<keyword evidence="4" id="KW-1185">Reference proteome</keyword>
<protein>
    <recommendedName>
        <fullName evidence="5">Lipoprotein</fullName>
    </recommendedName>
</protein>
<sequence length="84" mass="9018">MMKTTTMFRLLTLTAVLGLAACGEQPQDMTGGGVKQDDAPFQGVGGSQYAQAGWKAGDKGSWEQQLKSRAQYGQNDYTRMGAKP</sequence>
<evidence type="ECO:0008006" key="5">
    <source>
        <dbReference type="Google" id="ProtNLM"/>
    </source>
</evidence>
<feature type="signal peptide" evidence="2">
    <location>
        <begin position="1"/>
        <end position="20"/>
    </location>
</feature>
<dbReference type="EMBL" id="VYGV01000025">
    <property type="protein sequence ID" value="NWF48189.1"/>
    <property type="molecule type" value="Genomic_DNA"/>
</dbReference>
<accession>A0A7Y8H1N5</accession>
<evidence type="ECO:0000313" key="4">
    <source>
        <dbReference type="Proteomes" id="UP000545507"/>
    </source>
</evidence>
<reference evidence="3 4" key="1">
    <citation type="submission" date="2019-09" db="EMBL/GenBank/DDBJ databases">
        <title>Hydrogenophaga aromatica sp. nov., isolated from a para-xylene-degrading enrichment culture.</title>
        <authorList>
            <person name="Tancsics A."/>
            <person name="Banerjee S."/>
        </authorList>
    </citation>
    <scope>NUCLEOTIDE SEQUENCE [LARGE SCALE GENOMIC DNA]</scope>
    <source>
        <strain evidence="3 4">D2P1</strain>
    </source>
</reference>
<feature type="compositionally biased region" description="Polar residues" evidence="1">
    <location>
        <begin position="62"/>
        <end position="77"/>
    </location>
</feature>
<dbReference type="AlphaFoldDB" id="A0A7Y8H1N5"/>